<sequence>MLWVFFFFCSSIRTFAQPKADFTVNATHGCGSLVTFFSDKSSGNPTTWFWDFGNGQTSIIQNPSIVYSAPGSYTVTLTVTNNAGNDNNTKTNYIVVDAKPIAQFDLSAGKGCLPFPLSFTDYSNPVSGTITNWWWDFGDSSVSNLQNPTYTYNKDGIFSVKLTVQNSKGCIDSLVLVDTVSVGAKPTPDFVANLFNVCASVPINFNNKTKGSYTSFYWEFGDGDTSTKTGPLHYFDDTGFMNVKLKAYNNGCVDSIEKKKYVFIKPPIVRIRYTFNCDSPYTRNFQARFLGAKSYVWDFGDGTTSSTSKQPSHTYQNPGTYIVSLYAIADTCDYTDTAMVSVVDEHPTYSFISKPNACKYDTIRFKADNYNPAFVDGFAWDYGDGTIASFSKLPVSNYAYKRSGIFYPSLIVRNILGCFDTIKNNTGIQVYGPLASFAVDTFVCTNFNVDFRDLSTNDGYNPITTWIWQYGDGKFDSLQSAPFKHNYAVTGIYTIKLKVKDAIGCSDTLVKLNGLTAIPKPVAAINIIDTVSCFLSSVSFFDQSQGQQLGRHWFFGDGDTSSQSYEQHIYSQPGLYNAMLIVGSQQGCSDTARGIVRIVALPTVDAGVDTFLCYGKGLSLKPTGADSYNWYADPSLSCTACTNPFVQPFSSTHYFVTGTNKEGCTALDSVIVEVKPMINLSFQKTLDSICYGQFTQLIATGSELYNWFPASGLSSANIPNPIASPSLTTSYTIIGTDSKNCFRDTGYVTVVVIPNPQFNIIDTNIVIAAGSFYTIKTTNSPDVVKWQWAPPTDLTCTNCPQPQAKGNRIVEYTGTAYNAFGCAVTDKIKVTGLCNNQVIFVPNTFSPNGDGVNDHFYLRGKGLYIVKSMRIFSRWGQAVFQKLNFAADVESEGWDGTNYGKKLPSDVYIYYIEVMCNNGATITLRGDITLLL</sequence>
<dbReference type="InterPro" id="IPR026341">
    <property type="entry name" value="T9SS_type_B"/>
</dbReference>
<dbReference type="GO" id="GO:0005886">
    <property type="term" value="C:plasma membrane"/>
    <property type="evidence" value="ECO:0007669"/>
    <property type="project" value="TreeGrafter"/>
</dbReference>
<reference evidence="8 9" key="1">
    <citation type="journal article" date="2016" name="Int. J. Syst. Evol. Microbiol.">
        <title>Panacibacter ginsenosidivorans gen. nov., sp. nov., with ginsenoside converting activity isolated from soil of a ginseng field.</title>
        <authorList>
            <person name="Siddiqi M.Z."/>
            <person name="Muhammad Shafi S."/>
            <person name="Choi K.D."/>
            <person name="Im W.T."/>
        </authorList>
    </citation>
    <scope>NUCLEOTIDE SEQUENCE [LARGE SCALE GENOMIC DNA]</scope>
    <source>
        <strain evidence="8 9">Gsoil1550</strain>
    </source>
</reference>
<feature type="domain" description="PKD" evidence="7">
    <location>
        <begin position="18"/>
        <end position="101"/>
    </location>
</feature>
<dbReference type="PANTHER" id="PTHR46730:SF1">
    <property type="entry name" value="PLAT DOMAIN-CONTAINING PROTEIN"/>
    <property type="match status" value="1"/>
</dbReference>
<dbReference type="SMART" id="SM00089">
    <property type="entry name" value="PKD"/>
    <property type="match status" value="7"/>
</dbReference>
<feature type="domain" description="PKD" evidence="7">
    <location>
        <begin position="378"/>
        <end position="417"/>
    </location>
</feature>
<dbReference type="InterPro" id="IPR035986">
    <property type="entry name" value="PKD_dom_sf"/>
</dbReference>
<dbReference type="Gene3D" id="2.60.40.10">
    <property type="entry name" value="Immunoglobulins"/>
    <property type="match status" value="7"/>
</dbReference>
<dbReference type="Pfam" id="PF18911">
    <property type="entry name" value="PKD_4"/>
    <property type="match status" value="6"/>
</dbReference>
<dbReference type="AlphaFoldDB" id="A0A5B8V9Z5"/>
<keyword evidence="9" id="KW-1185">Reference proteome</keyword>
<feature type="chain" id="PRO_5022864662" evidence="6">
    <location>
        <begin position="17"/>
        <end position="932"/>
    </location>
</feature>
<dbReference type="InterPro" id="IPR013783">
    <property type="entry name" value="Ig-like_fold"/>
</dbReference>
<keyword evidence="6" id="KW-0732">Signal</keyword>
<dbReference type="GO" id="GO:0006816">
    <property type="term" value="P:calcium ion transport"/>
    <property type="evidence" value="ECO:0007669"/>
    <property type="project" value="TreeGrafter"/>
</dbReference>
<name>A0A5B8V9Z5_9BACT</name>
<evidence type="ECO:0000313" key="8">
    <source>
        <dbReference type="EMBL" id="QEC67148.1"/>
    </source>
</evidence>
<dbReference type="Proteomes" id="UP000321533">
    <property type="component" value="Chromosome"/>
</dbReference>
<dbReference type="EMBL" id="CP042435">
    <property type="protein sequence ID" value="QEC67148.1"/>
    <property type="molecule type" value="Genomic_DNA"/>
</dbReference>
<dbReference type="PROSITE" id="PS50093">
    <property type="entry name" value="PKD"/>
    <property type="match status" value="7"/>
</dbReference>
<evidence type="ECO:0000256" key="2">
    <source>
        <dbReference type="ARBA" id="ARBA00022692"/>
    </source>
</evidence>
<evidence type="ECO:0000256" key="1">
    <source>
        <dbReference type="ARBA" id="ARBA00004141"/>
    </source>
</evidence>
<feature type="domain" description="PKD" evidence="7">
    <location>
        <begin position="294"/>
        <end position="327"/>
    </location>
</feature>
<protein>
    <submittedName>
        <fullName evidence="8">PKD domain-containing protein</fullName>
    </submittedName>
</protein>
<evidence type="ECO:0000256" key="6">
    <source>
        <dbReference type="SAM" id="SignalP"/>
    </source>
</evidence>
<gene>
    <name evidence="8" type="ORF">FRZ67_07525</name>
</gene>
<feature type="domain" description="PKD" evidence="7">
    <location>
        <begin position="186"/>
        <end position="250"/>
    </location>
</feature>
<comment type="subcellular location">
    <subcellularLocation>
        <location evidence="1">Membrane</location>
        <topology evidence="1">Multi-pass membrane protein</topology>
    </subcellularLocation>
</comment>
<keyword evidence="4" id="KW-1133">Transmembrane helix</keyword>
<dbReference type="GO" id="GO:0005261">
    <property type="term" value="F:monoatomic cation channel activity"/>
    <property type="evidence" value="ECO:0007669"/>
    <property type="project" value="TreeGrafter"/>
</dbReference>
<dbReference type="Pfam" id="PF13585">
    <property type="entry name" value="CHU_C"/>
    <property type="match status" value="1"/>
</dbReference>
<dbReference type="NCBIfam" id="TIGR04131">
    <property type="entry name" value="Bac_Flav_CTERM"/>
    <property type="match status" value="1"/>
</dbReference>
<evidence type="ECO:0000259" key="7">
    <source>
        <dbReference type="PROSITE" id="PS50093"/>
    </source>
</evidence>
<organism evidence="8 9">
    <name type="scientific">Panacibacter ginsenosidivorans</name>
    <dbReference type="NCBI Taxonomy" id="1813871"/>
    <lineage>
        <taxon>Bacteria</taxon>
        <taxon>Pseudomonadati</taxon>
        <taxon>Bacteroidota</taxon>
        <taxon>Chitinophagia</taxon>
        <taxon>Chitinophagales</taxon>
        <taxon>Chitinophagaceae</taxon>
        <taxon>Panacibacter</taxon>
    </lineage>
</organism>
<feature type="domain" description="PKD" evidence="7">
    <location>
        <begin position="537"/>
        <end position="587"/>
    </location>
</feature>
<feature type="domain" description="PKD" evidence="7">
    <location>
        <begin position="122"/>
        <end position="169"/>
    </location>
</feature>
<dbReference type="KEGG" id="pgin:FRZ67_07525"/>
<keyword evidence="2" id="KW-0812">Transmembrane</keyword>
<keyword evidence="3" id="KW-0677">Repeat</keyword>
<dbReference type="SUPFAM" id="SSF49299">
    <property type="entry name" value="PKD domain"/>
    <property type="match status" value="7"/>
</dbReference>
<keyword evidence="5" id="KW-0472">Membrane</keyword>
<accession>A0A5B8V9Z5</accession>
<dbReference type="InterPro" id="IPR000601">
    <property type="entry name" value="PKD_dom"/>
</dbReference>
<dbReference type="FunFam" id="2.60.40.10:FF:000270">
    <property type="entry name" value="Cell surface protein"/>
    <property type="match status" value="1"/>
</dbReference>
<proteinExistence type="predicted"/>
<dbReference type="CDD" id="cd00146">
    <property type="entry name" value="PKD"/>
    <property type="match status" value="5"/>
</dbReference>
<feature type="signal peptide" evidence="6">
    <location>
        <begin position="1"/>
        <end position="16"/>
    </location>
</feature>
<evidence type="ECO:0000256" key="4">
    <source>
        <dbReference type="ARBA" id="ARBA00022989"/>
    </source>
</evidence>
<evidence type="ECO:0000256" key="3">
    <source>
        <dbReference type="ARBA" id="ARBA00022737"/>
    </source>
</evidence>
<evidence type="ECO:0000313" key="9">
    <source>
        <dbReference type="Proteomes" id="UP000321533"/>
    </source>
</evidence>
<dbReference type="OrthoDB" id="7794186at2"/>
<dbReference type="PANTHER" id="PTHR46730">
    <property type="entry name" value="POLYCYSTIN-1"/>
    <property type="match status" value="1"/>
</dbReference>
<dbReference type="InterPro" id="IPR022409">
    <property type="entry name" value="PKD/Chitinase_dom"/>
</dbReference>
<evidence type="ECO:0000256" key="5">
    <source>
        <dbReference type="ARBA" id="ARBA00023136"/>
    </source>
</evidence>
<feature type="domain" description="PKD" evidence="7">
    <location>
        <begin position="432"/>
        <end position="504"/>
    </location>
</feature>